<gene>
    <name evidence="4" type="ORF">MUK42_37111</name>
</gene>
<accession>A0A9E7K8S1</accession>
<dbReference type="OrthoDB" id="773495at2759"/>
<organism evidence="4 5">
    <name type="scientific">Musa troglodytarum</name>
    <name type="common">fe'i banana</name>
    <dbReference type="NCBI Taxonomy" id="320322"/>
    <lineage>
        <taxon>Eukaryota</taxon>
        <taxon>Viridiplantae</taxon>
        <taxon>Streptophyta</taxon>
        <taxon>Embryophyta</taxon>
        <taxon>Tracheophyta</taxon>
        <taxon>Spermatophyta</taxon>
        <taxon>Magnoliopsida</taxon>
        <taxon>Liliopsida</taxon>
        <taxon>Zingiberales</taxon>
        <taxon>Musaceae</taxon>
        <taxon>Musa</taxon>
    </lineage>
</organism>
<dbReference type="EMBL" id="CP097508">
    <property type="protein sequence ID" value="URE08616.1"/>
    <property type="molecule type" value="Genomic_DNA"/>
</dbReference>
<dbReference type="PANTHER" id="PTHR23189">
    <property type="entry name" value="RNA RECOGNITION MOTIF-CONTAINING"/>
    <property type="match status" value="1"/>
</dbReference>
<evidence type="ECO:0000256" key="1">
    <source>
        <dbReference type="ARBA" id="ARBA00022884"/>
    </source>
</evidence>
<dbReference type="SUPFAM" id="SSF54928">
    <property type="entry name" value="RNA-binding domain, RBD"/>
    <property type="match status" value="1"/>
</dbReference>
<keyword evidence="1" id="KW-0694">RNA-binding</keyword>
<dbReference type="InterPro" id="IPR007201">
    <property type="entry name" value="Mei2-like_Rrm_C"/>
</dbReference>
<proteinExistence type="predicted"/>
<evidence type="ECO:0000313" key="4">
    <source>
        <dbReference type="EMBL" id="URE08616.1"/>
    </source>
</evidence>
<feature type="region of interest" description="Disordered" evidence="2">
    <location>
        <begin position="1"/>
        <end position="24"/>
    </location>
</feature>
<evidence type="ECO:0000256" key="2">
    <source>
        <dbReference type="SAM" id="MobiDB-lite"/>
    </source>
</evidence>
<protein>
    <submittedName>
        <fullName evidence="4">RNA recognition motif 2</fullName>
    </submittedName>
</protein>
<dbReference type="AlphaFoldDB" id="A0A9E7K8S1"/>
<name>A0A9E7K8S1_9LILI</name>
<dbReference type="InterPro" id="IPR035979">
    <property type="entry name" value="RBD_domain_sf"/>
</dbReference>
<dbReference type="CDD" id="cd12531">
    <property type="entry name" value="RRM3_MEI2_like"/>
    <property type="match status" value="1"/>
</dbReference>
<evidence type="ECO:0000313" key="5">
    <source>
        <dbReference type="Proteomes" id="UP001055439"/>
    </source>
</evidence>
<dbReference type="Pfam" id="PF04059">
    <property type="entry name" value="RRM_2"/>
    <property type="match status" value="1"/>
</dbReference>
<reference evidence="4" key="1">
    <citation type="submission" date="2022-05" db="EMBL/GenBank/DDBJ databases">
        <title>The Musa troglodytarum L. genome provides insights into the mechanism of non-climacteric behaviour and enrichment of carotenoids.</title>
        <authorList>
            <person name="Wang J."/>
        </authorList>
    </citation>
    <scope>NUCLEOTIDE SEQUENCE</scope>
    <source>
        <tissue evidence="4">Leaf</tissue>
    </source>
</reference>
<feature type="compositionally biased region" description="Polar residues" evidence="2">
    <location>
        <begin position="1"/>
        <end position="11"/>
    </location>
</feature>
<feature type="domain" description="Mei2-like C-terminal RNA recognition motif" evidence="3">
    <location>
        <begin position="122"/>
        <end position="218"/>
    </location>
</feature>
<dbReference type="InterPro" id="IPR034454">
    <property type="entry name" value="MEI2-like_RRM3"/>
</dbReference>
<evidence type="ECO:0000259" key="3">
    <source>
        <dbReference type="Pfam" id="PF04059"/>
    </source>
</evidence>
<dbReference type="Proteomes" id="UP001055439">
    <property type="component" value="Chromosome 6"/>
</dbReference>
<dbReference type="GO" id="GO:0003723">
    <property type="term" value="F:RNA binding"/>
    <property type="evidence" value="ECO:0007669"/>
    <property type="project" value="UniProtKB-KW"/>
</dbReference>
<keyword evidence="5" id="KW-1185">Reference proteome</keyword>
<sequence>MGNVQSSSRQPGATGGSFMADGHGRAQSSLYANQHGSFTGTSHHQHGYLIPVTQDTSFVMNKTPSGGSSLANMKNQDITVSGTVPSQGFGAAPFYNAPYPGRANNDQYQLDLDKITKGEDSRTTIMIKNIPNKYTSKMILAEIDATHKGTYDFFYLPIDLKEKCNVGYAFINMLSPVHILNFYQAFNGKKWEKFNSEKIISLAYARIQGRAALVAHFQGSNSMAEAKIWHPIFLDPEGAEAGDQID</sequence>